<gene>
    <name evidence="2" type="ORF">D1632_15285</name>
</gene>
<keyword evidence="1" id="KW-0472">Membrane</keyword>
<sequence>MGKLIKKTHNDFIIAYNKNHWIACLKLLTMKTFNILFFVLSITAMYGQNKVPKDTYSDWLYVQSDKPVQERFKLINEDGDFGVFQIQFQLDTQDQTHCNKPQCLGYIMAFGVPDESGQNLIYSHYKVMNTMSGIYTLPENVRIKLNFSDGSKRFLTDKGFFYTSNDGDSPQQAYVFSNCVDNIISNYSQHRCREFDETKALTIEK</sequence>
<dbReference type="Proteomes" id="UP000267524">
    <property type="component" value="Unassembled WGS sequence"/>
</dbReference>
<organism evidence="2 3">
    <name type="scientific">Chryseobacterium nematophagum</name>
    <dbReference type="NCBI Taxonomy" id="2305228"/>
    <lineage>
        <taxon>Bacteria</taxon>
        <taxon>Pseudomonadati</taxon>
        <taxon>Bacteroidota</taxon>
        <taxon>Flavobacteriia</taxon>
        <taxon>Flavobacteriales</taxon>
        <taxon>Weeksellaceae</taxon>
        <taxon>Chryseobacterium group</taxon>
        <taxon>Chryseobacterium</taxon>
    </lineage>
</organism>
<reference evidence="2 3" key="1">
    <citation type="submission" date="2018-08" db="EMBL/GenBank/DDBJ databases">
        <title>Chryseobacterium nematophagum: a novel matrix digesting pathogen of nematodes.</title>
        <authorList>
            <person name="Page A."/>
            <person name="Roberts M."/>
            <person name="Felix M.-A."/>
            <person name="Weir W."/>
        </authorList>
    </citation>
    <scope>NUCLEOTIDE SEQUENCE [LARGE SCALE GENOMIC DNA]</scope>
    <source>
        <strain evidence="2 3">JUb275</strain>
    </source>
</reference>
<protein>
    <submittedName>
        <fullName evidence="2">Uncharacterized protein</fullName>
    </submittedName>
</protein>
<feature type="transmembrane region" description="Helical" evidence="1">
    <location>
        <begin position="21"/>
        <end position="46"/>
    </location>
</feature>
<evidence type="ECO:0000256" key="1">
    <source>
        <dbReference type="SAM" id="Phobius"/>
    </source>
</evidence>
<comment type="caution">
    <text evidence="2">The sequence shown here is derived from an EMBL/GenBank/DDBJ whole genome shotgun (WGS) entry which is preliminary data.</text>
</comment>
<dbReference type="AlphaFoldDB" id="A0A3M7LAC5"/>
<name>A0A3M7LAC5_9FLAO</name>
<keyword evidence="3" id="KW-1185">Reference proteome</keyword>
<dbReference type="EMBL" id="QWIV01000014">
    <property type="protein sequence ID" value="RMZ58930.1"/>
    <property type="molecule type" value="Genomic_DNA"/>
</dbReference>
<proteinExistence type="predicted"/>
<evidence type="ECO:0000313" key="3">
    <source>
        <dbReference type="Proteomes" id="UP000267524"/>
    </source>
</evidence>
<keyword evidence="1" id="KW-0812">Transmembrane</keyword>
<accession>A0A3M7LAC5</accession>
<keyword evidence="1" id="KW-1133">Transmembrane helix</keyword>
<evidence type="ECO:0000313" key="2">
    <source>
        <dbReference type="EMBL" id="RMZ58930.1"/>
    </source>
</evidence>